<accession>A0ABQ5JYY6</accession>
<dbReference type="EMBL" id="BQXS01012436">
    <property type="protein sequence ID" value="GKT22979.1"/>
    <property type="molecule type" value="Genomic_DNA"/>
</dbReference>
<dbReference type="EMBL" id="BQXS01012436">
    <property type="protein sequence ID" value="GKT22978.1"/>
    <property type="molecule type" value="Genomic_DNA"/>
</dbReference>
<gene>
    <name evidence="1" type="ORF">ADUPG1_012286</name>
    <name evidence="2" type="ORF">ADUPG1_012287</name>
</gene>
<organism evidence="2 3">
    <name type="scientific">Aduncisulcus paluster</name>
    <dbReference type="NCBI Taxonomy" id="2918883"/>
    <lineage>
        <taxon>Eukaryota</taxon>
        <taxon>Metamonada</taxon>
        <taxon>Carpediemonas-like organisms</taxon>
        <taxon>Aduncisulcus</taxon>
    </lineage>
</organism>
<protein>
    <submittedName>
        <fullName evidence="2">Uncharacterized protein</fullName>
    </submittedName>
</protein>
<name>A0ABQ5JYY6_9EUKA</name>
<reference evidence="2" key="1">
    <citation type="submission" date="2022-03" db="EMBL/GenBank/DDBJ databases">
        <title>Draft genome sequence of Aduncisulcus paluster, a free-living microaerophilic Fornicata.</title>
        <authorList>
            <person name="Yuyama I."/>
            <person name="Kume K."/>
            <person name="Tamura T."/>
            <person name="Inagaki Y."/>
            <person name="Hashimoto T."/>
        </authorList>
    </citation>
    <scope>NUCLEOTIDE SEQUENCE</scope>
    <source>
        <strain evidence="2">NY0171</strain>
    </source>
</reference>
<sequence length="83" mass="9978">MFEREEDYRNDEIWRTCQDPDVKKIENTNSQNWFYTEDIFDKPPTDISDGRKARKNPDLTYCDEWSYSDSDETISVKNDILIS</sequence>
<evidence type="ECO:0000313" key="1">
    <source>
        <dbReference type="EMBL" id="GKT22978.1"/>
    </source>
</evidence>
<evidence type="ECO:0000313" key="3">
    <source>
        <dbReference type="Proteomes" id="UP001057375"/>
    </source>
</evidence>
<keyword evidence="3" id="KW-1185">Reference proteome</keyword>
<dbReference type="Proteomes" id="UP001057375">
    <property type="component" value="Unassembled WGS sequence"/>
</dbReference>
<comment type="caution">
    <text evidence="2">The sequence shown here is derived from an EMBL/GenBank/DDBJ whole genome shotgun (WGS) entry which is preliminary data.</text>
</comment>
<proteinExistence type="predicted"/>
<evidence type="ECO:0000313" key="2">
    <source>
        <dbReference type="EMBL" id="GKT22979.1"/>
    </source>
</evidence>